<dbReference type="GO" id="GO:0004844">
    <property type="term" value="F:uracil DNA N-glycosylase activity"/>
    <property type="evidence" value="ECO:0007669"/>
    <property type="project" value="UniProtKB-EC"/>
</dbReference>
<comment type="similarity">
    <text evidence="2">Belongs to the uracil-DNA glycosylase (UDG) superfamily. Type 4 (UDGa) family.</text>
</comment>
<dbReference type="PANTHER" id="PTHR33693">
    <property type="entry name" value="TYPE-5 URACIL-DNA GLYCOSYLASE"/>
    <property type="match status" value="1"/>
</dbReference>
<keyword evidence="7" id="KW-0227">DNA damage</keyword>
<gene>
    <name evidence="13" type="ORF">A2988_00590</name>
</gene>
<dbReference type="InterPro" id="IPR051536">
    <property type="entry name" value="UDG_Type-4/5"/>
</dbReference>
<dbReference type="STRING" id="1797298.A2988_00590"/>
<evidence type="ECO:0000256" key="9">
    <source>
        <dbReference type="ARBA" id="ARBA00023004"/>
    </source>
</evidence>
<organism evidence="13 14">
    <name type="scientific">Candidatus Azambacteria bacterium RIFCSPLOWO2_01_FULL_46_25</name>
    <dbReference type="NCBI Taxonomy" id="1797298"/>
    <lineage>
        <taxon>Bacteria</taxon>
        <taxon>Candidatus Azamiibacteriota</taxon>
    </lineage>
</organism>
<dbReference type="SMART" id="SM00986">
    <property type="entry name" value="UDG"/>
    <property type="match status" value="1"/>
</dbReference>
<evidence type="ECO:0000259" key="12">
    <source>
        <dbReference type="SMART" id="SM00986"/>
    </source>
</evidence>
<dbReference type="EC" id="3.2.2.27" evidence="3"/>
<dbReference type="GO" id="GO:0051539">
    <property type="term" value="F:4 iron, 4 sulfur cluster binding"/>
    <property type="evidence" value="ECO:0007669"/>
    <property type="project" value="UniProtKB-KW"/>
</dbReference>
<reference evidence="13 14" key="1">
    <citation type="journal article" date="2016" name="Nat. Commun.">
        <title>Thousands of microbial genomes shed light on interconnected biogeochemical processes in an aquifer system.</title>
        <authorList>
            <person name="Anantharaman K."/>
            <person name="Brown C.T."/>
            <person name="Hug L.A."/>
            <person name="Sharon I."/>
            <person name="Castelle C.J."/>
            <person name="Probst A.J."/>
            <person name="Thomas B.C."/>
            <person name="Singh A."/>
            <person name="Wilkins M.J."/>
            <person name="Karaoz U."/>
            <person name="Brodie E.L."/>
            <person name="Williams K.H."/>
            <person name="Hubbard S.S."/>
            <person name="Banfield J.F."/>
        </authorList>
    </citation>
    <scope>NUCLEOTIDE SEQUENCE [LARGE SCALE GENOMIC DNA]</scope>
</reference>
<evidence type="ECO:0000256" key="3">
    <source>
        <dbReference type="ARBA" id="ARBA00012030"/>
    </source>
</evidence>
<dbReference type="GO" id="GO:0046872">
    <property type="term" value="F:metal ion binding"/>
    <property type="evidence" value="ECO:0007669"/>
    <property type="project" value="UniProtKB-KW"/>
</dbReference>
<protein>
    <recommendedName>
        <fullName evidence="4">Type-4 uracil-DNA glycosylase</fullName>
        <ecNumber evidence="3">3.2.2.27</ecNumber>
    </recommendedName>
</protein>
<dbReference type="Proteomes" id="UP000176650">
    <property type="component" value="Unassembled WGS sequence"/>
</dbReference>
<keyword evidence="6" id="KW-0479">Metal-binding</keyword>
<dbReference type="NCBIfam" id="TIGR00758">
    <property type="entry name" value="UDG_fam4"/>
    <property type="match status" value="1"/>
</dbReference>
<sequence length="191" mass="21237">MDLKEIAEQIRKCQQCRLAQGRTNAVPGSGNPHAQIVFVGEGPGKAEDAQGEPFVGAAGKFLNTMLESIKMTREDVFITNVVKCRPPDNRDPQEDEIKTCTSLYLWAQLELIKPLLVATLGRHSMYEFLPATAKISAVHGKPVQAVNKRTGRRFNVLPLYHPAAALYNGGLRETLLEDFKKIPKILENLEK</sequence>
<dbReference type="InterPro" id="IPR005273">
    <property type="entry name" value="Ura-DNA_glyco_family4"/>
</dbReference>
<dbReference type="Gene3D" id="3.40.470.10">
    <property type="entry name" value="Uracil-DNA glycosylase-like domain"/>
    <property type="match status" value="1"/>
</dbReference>
<dbReference type="SUPFAM" id="SSF52141">
    <property type="entry name" value="Uracil-DNA glycosylase-like"/>
    <property type="match status" value="1"/>
</dbReference>
<dbReference type="PANTHER" id="PTHR33693:SF1">
    <property type="entry name" value="TYPE-4 URACIL-DNA GLYCOSYLASE"/>
    <property type="match status" value="1"/>
</dbReference>
<dbReference type="Pfam" id="PF03167">
    <property type="entry name" value="UDG"/>
    <property type="match status" value="1"/>
</dbReference>
<feature type="domain" description="Uracil-DNA glycosylase-like" evidence="12">
    <location>
        <begin position="27"/>
        <end position="180"/>
    </location>
</feature>
<evidence type="ECO:0000256" key="11">
    <source>
        <dbReference type="ARBA" id="ARBA00023204"/>
    </source>
</evidence>
<keyword evidence="9" id="KW-0408">Iron</keyword>
<keyword evidence="5" id="KW-0004">4Fe-4S</keyword>
<evidence type="ECO:0000256" key="10">
    <source>
        <dbReference type="ARBA" id="ARBA00023014"/>
    </source>
</evidence>
<evidence type="ECO:0000256" key="6">
    <source>
        <dbReference type="ARBA" id="ARBA00022723"/>
    </source>
</evidence>
<evidence type="ECO:0000256" key="7">
    <source>
        <dbReference type="ARBA" id="ARBA00022763"/>
    </source>
</evidence>
<evidence type="ECO:0000256" key="1">
    <source>
        <dbReference type="ARBA" id="ARBA00001400"/>
    </source>
</evidence>
<dbReference type="EMBL" id="MEYS01000002">
    <property type="protein sequence ID" value="OGD33970.1"/>
    <property type="molecule type" value="Genomic_DNA"/>
</dbReference>
<keyword evidence="10" id="KW-0411">Iron-sulfur</keyword>
<dbReference type="AlphaFoldDB" id="A0A1F5BTS1"/>
<accession>A0A1F5BTS1</accession>
<keyword evidence="11" id="KW-0234">DNA repair</keyword>
<evidence type="ECO:0000256" key="4">
    <source>
        <dbReference type="ARBA" id="ARBA00019403"/>
    </source>
</evidence>
<evidence type="ECO:0000256" key="2">
    <source>
        <dbReference type="ARBA" id="ARBA00006521"/>
    </source>
</evidence>
<evidence type="ECO:0000313" key="13">
    <source>
        <dbReference type="EMBL" id="OGD33970.1"/>
    </source>
</evidence>
<dbReference type="SMART" id="SM00987">
    <property type="entry name" value="UreE_C"/>
    <property type="match status" value="1"/>
</dbReference>
<dbReference type="InterPro" id="IPR005122">
    <property type="entry name" value="Uracil-DNA_glycosylase-like"/>
</dbReference>
<evidence type="ECO:0000256" key="8">
    <source>
        <dbReference type="ARBA" id="ARBA00022801"/>
    </source>
</evidence>
<dbReference type="GO" id="GO:0006281">
    <property type="term" value="P:DNA repair"/>
    <property type="evidence" value="ECO:0007669"/>
    <property type="project" value="UniProtKB-KW"/>
</dbReference>
<dbReference type="InterPro" id="IPR036895">
    <property type="entry name" value="Uracil-DNA_glycosylase-like_sf"/>
</dbReference>
<comment type="catalytic activity">
    <reaction evidence="1">
        <text>Hydrolyzes single-stranded DNA or mismatched double-stranded DNA and polynucleotides, releasing free uracil.</text>
        <dbReference type="EC" id="3.2.2.27"/>
    </reaction>
</comment>
<evidence type="ECO:0000256" key="5">
    <source>
        <dbReference type="ARBA" id="ARBA00022485"/>
    </source>
</evidence>
<comment type="caution">
    <text evidence="13">The sequence shown here is derived from an EMBL/GenBank/DDBJ whole genome shotgun (WGS) entry which is preliminary data.</text>
</comment>
<evidence type="ECO:0000313" key="14">
    <source>
        <dbReference type="Proteomes" id="UP000176650"/>
    </source>
</evidence>
<dbReference type="CDD" id="cd10030">
    <property type="entry name" value="UDG-F4_TTUDGA_SPO1dp_like"/>
    <property type="match status" value="1"/>
</dbReference>
<proteinExistence type="inferred from homology"/>
<keyword evidence="8" id="KW-0378">Hydrolase</keyword>
<name>A0A1F5BTS1_9BACT</name>